<dbReference type="Proteomes" id="UP000823935">
    <property type="component" value="Unassembled WGS sequence"/>
</dbReference>
<organism evidence="5 6">
    <name type="scientific">Candidatus Limivivens intestinipullorum</name>
    <dbReference type="NCBI Taxonomy" id="2840858"/>
    <lineage>
        <taxon>Bacteria</taxon>
        <taxon>Bacillati</taxon>
        <taxon>Bacillota</taxon>
        <taxon>Clostridia</taxon>
        <taxon>Lachnospirales</taxon>
        <taxon>Lachnospiraceae</taxon>
        <taxon>Lachnospiraceae incertae sedis</taxon>
        <taxon>Candidatus Limivivens</taxon>
    </lineage>
</organism>
<dbReference type="GO" id="GO:0003677">
    <property type="term" value="F:DNA binding"/>
    <property type="evidence" value="ECO:0007669"/>
    <property type="project" value="UniProtKB-KW"/>
</dbReference>
<dbReference type="InterPro" id="IPR002577">
    <property type="entry name" value="HTH_HxlR"/>
</dbReference>
<dbReference type="CDD" id="cd00090">
    <property type="entry name" value="HTH_ARSR"/>
    <property type="match status" value="1"/>
</dbReference>
<keyword evidence="1" id="KW-0805">Transcription regulation</keyword>
<evidence type="ECO:0000256" key="2">
    <source>
        <dbReference type="ARBA" id="ARBA00023125"/>
    </source>
</evidence>
<dbReference type="InterPro" id="IPR036390">
    <property type="entry name" value="WH_DNA-bd_sf"/>
</dbReference>
<accession>A0A9D1JKA0</accession>
<sequence>MTEDELLGKCAYVTTQKLLSGKWPILILFNLRNGAIRFNEMQRLLPKITHATLSKQLKKMEQDGLIIRTDYSEVPPRVEYSLSDIGKKFLEILYQIGSWGLEYIEYTNTK</sequence>
<dbReference type="PANTHER" id="PTHR33204:SF29">
    <property type="entry name" value="TRANSCRIPTIONAL REGULATOR"/>
    <property type="match status" value="1"/>
</dbReference>
<gene>
    <name evidence="5" type="ORF">IAB44_09780</name>
</gene>
<dbReference type="PANTHER" id="PTHR33204">
    <property type="entry name" value="TRANSCRIPTIONAL REGULATOR, MARR FAMILY"/>
    <property type="match status" value="1"/>
</dbReference>
<dbReference type="Pfam" id="PF01638">
    <property type="entry name" value="HxlR"/>
    <property type="match status" value="1"/>
</dbReference>
<feature type="domain" description="HTH hxlR-type" evidence="4">
    <location>
        <begin position="10"/>
        <end position="108"/>
    </location>
</feature>
<dbReference type="EMBL" id="DVIQ01000057">
    <property type="protein sequence ID" value="HIS31817.1"/>
    <property type="molecule type" value="Genomic_DNA"/>
</dbReference>
<evidence type="ECO:0000256" key="3">
    <source>
        <dbReference type="ARBA" id="ARBA00023163"/>
    </source>
</evidence>
<evidence type="ECO:0000256" key="1">
    <source>
        <dbReference type="ARBA" id="ARBA00023015"/>
    </source>
</evidence>
<protein>
    <submittedName>
        <fullName evidence="5">Helix-turn-helix transcriptional regulator</fullName>
    </submittedName>
</protein>
<evidence type="ECO:0000313" key="5">
    <source>
        <dbReference type="EMBL" id="HIS31817.1"/>
    </source>
</evidence>
<dbReference type="PROSITE" id="PS51118">
    <property type="entry name" value="HTH_HXLR"/>
    <property type="match status" value="1"/>
</dbReference>
<evidence type="ECO:0000313" key="6">
    <source>
        <dbReference type="Proteomes" id="UP000823935"/>
    </source>
</evidence>
<dbReference type="InterPro" id="IPR036388">
    <property type="entry name" value="WH-like_DNA-bd_sf"/>
</dbReference>
<evidence type="ECO:0000259" key="4">
    <source>
        <dbReference type="PROSITE" id="PS51118"/>
    </source>
</evidence>
<reference evidence="5" key="1">
    <citation type="submission" date="2020-10" db="EMBL/GenBank/DDBJ databases">
        <authorList>
            <person name="Gilroy R."/>
        </authorList>
    </citation>
    <scope>NUCLEOTIDE SEQUENCE</scope>
    <source>
        <strain evidence="5">CHK190-19873</strain>
    </source>
</reference>
<name>A0A9D1JKA0_9FIRM</name>
<comment type="caution">
    <text evidence="5">The sequence shown here is derived from an EMBL/GenBank/DDBJ whole genome shotgun (WGS) entry which is preliminary data.</text>
</comment>
<reference evidence="5" key="2">
    <citation type="journal article" date="2021" name="PeerJ">
        <title>Extensive microbial diversity within the chicken gut microbiome revealed by metagenomics and culture.</title>
        <authorList>
            <person name="Gilroy R."/>
            <person name="Ravi A."/>
            <person name="Getino M."/>
            <person name="Pursley I."/>
            <person name="Horton D.L."/>
            <person name="Alikhan N.F."/>
            <person name="Baker D."/>
            <person name="Gharbi K."/>
            <person name="Hall N."/>
            <person name="Watson M."/>
            <person name="Adriaenssens E.M."/>
            <person name="Foster-Nyarko E."/>
            <person name="Jarju S."/>
            <person name="Secka A."/>
            <person name="Antonio M."/>
            <person name="Oren A."/>
            <person name="Chaudhuri R.R."/>
            <person name="La Ragione R."/>
            <person name="Hildebrand F."/>
            <person name="Pallen M.J."/>
        </authorList>
    </citation>
    <scope>NUCLEOTIDE SEQUENCE</scope>
    <source>
        <strain evidence="5">CHK190-19873</strain>
    </source>
</reference>
<dbReference type="SUPFAM" id="SSF46785">
    <property type="entry name" value="Winged helix' DNA-binding domain"/>
    <property type="match status" value="1"/>
</dbReference>
<dbReference type="AlphaFoldDB" id="A0A9D1JKA0"/>
<proteinExistence type="predicted"/>
<dbReference type="InterPro" id="IPR011991">
    <property type="entry name" value="ArsR-like_HTH"/>
</dbReference>
<dbReference type="Gene3D" id="1.10.10.10">
    <property type="entry name" value="Winged helix-like DNA-binding domain superfamily/Winged helix DNA-binding domain"/>
    <property type="match status" value="1"/>
</dbReference>
<keyword evidence="2" id="KW-0238">DNA-binding</keyword>
<keyword evidence="3" id="KW-0804">Transcription</keyword>